<dbReference type="Proteomes" id="UP000596827">
    <property type="component" value="Unassembled WGS sequence"/>
</dbReference>
<gene>
    <name evidence="3" type="ORF">H8R02_25360</name>
</gene>
<dbReference type="InterPro" id="IPR036594">
    <property type="entry name" value="Meth_synthase_dom"/>
</dbReference>
<keyword evidence="4" id="KW-1185">Reference proteome</keyword>
<evidence type="ECO:0000259" key="1">
    <source>
        <dbReference type="PROSITE" id="PS50937"/>
    </source>
</evidence>
<dbReference type="PROSITE" id="PS51332">
    <property type="entry name" value="B12_BINDING"/>
    <property type="match status" value="1"/>
</dbReference>
<dbReference type="SUPFAM" id="SSF52242">
    <property type="entry name" value="Cobalamin (vitamin B12)-binding domain"/>
    <property type="match status" value="1"/>
</dbReference>
<dbReference type="InterPro" id="IPR009061">
    <property type="entry name" value="DNA-bd_dom_put_sf"/>
</dbReference>
<organism evidence="3 4">
    <name type="scientific">Ramlibacter albus</name>
    <dbReference type="NCBI Taxonomy" id="2079448"/>
    <lineage>
        <taxon>Bacteria</taxon>
        <taxon>Pseudomonadati</taxon>
        <taxon>Pseudomonadota</taxon>
        <taxon>Betaproteobacteria</taxon>
        <taxon>Burkholderiales</taxon>
        <taxon>Comamonadaceae</taxon>
        <taxon>Ramlibacter</taxon>
    </lineage>
</organism>
<dbReference type="GO" id="GO:0031419">
    <property type="term" value="F:cobalamin binding"/>
    <property type="evidence" value="ECO:0007669"/>
    <property type="project" value="InterPro"/>
</dbReference>
<evidence type="ECO:0000313" key="3">
    <source>
        <dbReference type="EMBL" id="MBC5767816.1"/>
    </source>
</evidence>
<dbReference type="Gene3D" id="1.10.1660.10">
    <property type="match status" value="1"/>
</dbReference>
<evidence type="ECO:0000313" key="4">
    <source>
        <dbReference type="Proteomes" id="UP000596827"/>
    </source>
</evidence>
<proteinExistence type="predicted"/>
<dbReference type="Gene3D" id="3.40.50.280">
    <property type="entry name" value="Cobalamin-binding domain"/>
    <property type="match status" value="1"/>
</dbReference>
<comment type="caution">
    <text evidence="3">The sequence shown here is derived from an EMBL/GenBank/DDBJ whole genome shotgun (WGS) entry which is preliminary data.</text>
</comment>
<feature type="domain" description="B12-binding" evidence="2">
    <location>
        <begin position="173"/>
        <end position="301"/>
    </location>
</feature>
<dbReference type="Pfam" id="PF02310">
    <property type="entry name" value="B12-binding"/>
    <property type="match status" value="1"/>
</dbReference>
<dbReference type="PROSITE" id="PS50937">
    <property type="entry name" value="HTH_MERR_2"/>
    <property type="match status" value="1"/>
</dbReference>
<name>A0A923MDZ5_9BURK</name>
<dbReference type="GO" id="GO:0006355">
    <property type="term" value="P:regulation of DNA-templated transcription"/>
    <property type="evidence" value="ECO:0007669"/>
    <property type="project" value="InterPro"/>
</dbReference>
<dbReference type="InterPro" id="IPR000551">
    <property type="entry name" value="MerR-type_HTH_dom"/>
</dbReference>
<sequence length="301" mass="32720">MARALLIEEVEAATAIPRATLRVWEQRYGIPGPSRNEAGRRSYSLDEVEYLKSVASLVRRGARPKQLLAIPRDEVHRRARAADREDAARVRRHPVLSLMKAHDVHGLRAHLRGRLLLLGISGFVDELATTTQDVGSAWQCGGVSIFEEHAFTECVENIVREALSMQPAPPAGAPRVLLATLEGEHHRLGLLFAQAVLVAEGCDCISLGPNVPSREVARAAKAYECRVIALSSSAGANSRKVKSSLGELVKGVQAHAPGTAVWFGANQAPPRLLMGQVRHLPTLQHARLAARELLGKGRRTK</sequence>
<dbReference type="Gene3D" id="1.10.1240.10">
    <property type="entry name" value="Methionine synthase domain"/>
    <property type="match status" value="1"/>
</dbReference>
<reference evidence="3" key="1">
    <citation type="submission" date="2020-08" db="EMBL/GenBank/DDBJ databases">
        <title>Ramlibacter sp. GTP1 16S ribosomal RNA gene genome sequencing and assembly.</title>
        <authorList>
            <person name="Kang M."/>
        </authorList>
    </citation>
    <scope>NUCLEOTIDE SEQUENCE</scope>
    <source>
        <strain evidence="3">GTP1</strain>
    </source>
</reference>
<dbReference type="SUPFAM" id="SSF46955">
    <property type="entry name" value="Putative DNA-binding domain"/>
    <property type="match status" value="1"/>
</dbReference>
<evidence type="ECO:0000259" key="2">
    <source>
        <dbReference type="PROSITE" id="PS51332"/>
    </source>
</evidence>
<dbReference type="GO" id="GO:0046872">
    <property type="term" value="F:metal ion binding"/>
    <property type="evidence" value="ECO:0007669"/>
    <property type="project" value="InterPro"/>
</dbReference>
<dbReference type="InterPro" id="IPR036724">
    <property type="entry name" value="Cobalamin-bd_sf"/>
</dbReference>
<dbReference type="Pfam" id="PF13411">
    <property type="entry name" value="MerR_1"/>
    <property type="match status" value="1"/>
</dbReference>
<feature type="domain" description="HTH merR-type" evidence="1">
    <location>
        <begin position="4"/>
        <end position="61"/>
    </location>
</feature>
<accession>A0A923MDZ5</accession>
<dbReference type="RefSeq" id="WP_187084309.1">
    <property type="nucleotide sequence ID" value="NZ_JACORU010000013.1"/>
</dbReference>
<protein>
    <submittedName>
        <fullName evidence="3">Cobalamin B12-binding domain-containing protein</fullName>
    </submittedName>
</protein>
<dbReference type="InterPro" id="IPR006158">
    <property type="entry name" value="Cobalamin-bd"/>
</dbReference>
<dbReference type="CDD" id="cd02065">
    <property type="entry name" value="B12-binding_like"/>
    <property type="match status" value="1"/>
</dbReference>
<dbReference type="EMBL" id="JACORU010000013">
    <property type="protein sequence ID" value="MBC5767816.1"/>
    <property type="molecule type" value="Genomic_DNA"/>
</dbReference>
<dbReference type="AlphaFoldDB" id="A0A923MDZ5"/>
<dbReference type="GO" id="GO:0003677">
    <property type="term" value="F:DNA binding"/>
    <property type="evidence" value="ECO:0007669"/>
    <property type="project" value="InterPro"/>
</dbReference>